<comment type="caution">
    <text evidence="1">The sequence shown here is derived from an EMBL/GenBank/DDBJ whole genome shotgun (WGS) entry which is preliminary data.</text>
</comment>
<protein>
    <submittedName>
        <fullName evidence="1">Uncharacterized protein</fullName>
    </submittedName>
</protein>
<name>I4EIB1_9BACT</name>
<sequence length="156" mass="17623">MDKALREKVEQALASMPAAYFRMVGIDETSDGGLSIRMEMPQPEVLTDTDEWMEIGIPLFPKELEKLDTSKIYRVVGERVLCIASGEEGSGEYCYPGCAAYPSATTWDEMRALDQEQGKTGAWETHYEEMQSTDSKEKKVKDRLGGRAVSRFEMDY</sequence>
<accession>I4EIB1</accession>
<dbReference type="RefSeq" id="WP_008478585.1">
    <property type="nucleotide sequence ID" value="NZ_CAGS01000269.1"/>
</dbReference>
<dbReference type="AlphaFoldDB" id="I4EIB1"/>
<evidence type="ECO:0000313" key="1">
    <source>
        <dbReference type="EMBL" id="CCF84423.1"/>
    </source>
</evidence>
<keyword evidence="2" id="KW-1185">Reference proteome</keyword>
<evidence type="ECO:0000313" key="2">
    <source>
        <dbReference type="Proteomes" id="UP000004221"/>
    </source>
</evidence>
<organism evidence="1 2">
    <name type="scientific">Nitrolancea hollandica Lb</name>
    <dbReference type="NCBI Taxonomy" id="1129897"/>
    <lineage>
        <taxon>Bacteria</taxon>
        <taxon>Pseudomonadati</taxon>
        <taxon>Thermomicrobiota</taxon>
        <taxon>Thermomicrobia</taxon>
        <taxon>Sphaerobacterales</taxon>
        <taxon>Sphaerobacterineae</taxon>
        <taxon>Sphaerobacteraceae</taxon>
        <taxon>Nitrolancea</taxon>
    </lineage>
</organism>
<proteinExistence type="predicted"/>
<dbReference type="Proteomes" id="UP000004221">
    <property type="component" value="Unassembled WGS sequence"/>
</dbReference>
<dbReference type="EMBL" id="CAGS01000269">
    <property type="protein sequence ID" value="CCF84423.1"/>
    <property type="molecule type" value="Genomic_DNA"/>
</dbReference>
<reference evidence="1 2" key="1">
    <citation type="journal article" date="2012" name="ISME J.">
        <title>Nitrification expanded: discovery, physiology and genomics of a nitrite-oxidizing bacterium from the phylum Chloroflexi.</title>
        <authorList>
            <person name="Sorokin D.Y."/>
            <person name="Lucker S."/>
            <person name="Vejmelkova D."/>
            <person name="Kostrikina N.A."/>
            <person name="Kleerebezem R."/>
            <person name="Rijpstra W.I."/>
            <person name="Damste J.S."/>
            <person name="Le Paslier D."/>
            <person name="Muyzer G."/>
            <person name="Wagner M."/>
            <person name="van Loosdrecht M.C."/>
            <person name="Daims H."/>
        </authorList>
    </citation>
    <scope>NUCLEOTIDE SEQUENCE [LARGE SCALE GENOMIC DNA]</scope>
    <source>
        <strain evidence="2">none</strain>
    </source>
</reference>
<gene>
    <name evidence="1" type="ORF">NITHO_3400007</name>
</gene>